<accession>A0AAE3R7J7</accession>
<evidence type="ECO:0000313" key="2">
    <source>
        <dbReference type="EMBL" id="MDJ1503022.1"/>
    </source>
</evidence>
<proteinExistence type="predicted"/>
<dbReference type="InterPro" id="IPR029052">
    <property type="entry name" value="Metallo-depent_PP-like"/>
</dbReference>
<evidence type="ECO:0000313" key="3">
    <source>
        <dbReference type="Proteomes" id="UP001232063"/>
    </source>
</evidence>
<keyword evidence="3" id="KW-1185">Reference proteome</keyword>
<gene>
    <name evidence="2" type="ORF">QNI22_20300</name>
</gene>
<dbReference type="Pfam" id="PF00149">
    <property type="entry name" value="Metallophos"/>
    <property type="match status" value="1"/>
</dbReference>
<dbReference type="Proteomes" id="UP001232063">
    <property type="component" value="Unassembled WGS sequence"/>
</dbReference>
<dbReference type="Gene3D" id="3.60.21.10">
    <property type="match status" value="1"/>
</dbReference>
<evidence type="ECO:0000259" key="1">
    <source>
        <dbReference type="Pfam" id="PF00149"/>
    </source>
</evidence>
<dbReference type="InterPro" id="IPR006186">
    <property type="entry name" value="Ser/Thr-sp_prot-phosphatase"/>
</dbReference>
<name>A0AAE3R7J7_9BACT</name>
<dbReference type="AlphaFoldDB" id="A0AAE3R7J7"/>
<protein>
    <submittedName>
        <fullName evidence="2">Metallophosphoesterase</fullName>
    </submittedName>
</protein>
<dbReference type="GO" id="GO:0005737">
    <property type="term" value="C:cytoplasm"/>
    <property type="evidence" value="ECO:0007669"/>
    <property type="project" value="TreeGrafter"/>
</dbReference>
<dbReference type="PRINTS" id="PR00114">
    <property type="entry name" value="STPHPHTASE"/>
</dbReference>
<dbReference type="EMBL" id="JASJOU010000007">
    <property type="protein sequence ID" value="MDJ1503022.1"/>
    <property type="molecule type" value="Genomic_DNA"/>
</dbReference>
<dbReference type="SUPFAM" id="SSF56300">
    <property type="entry name" value="Metallo-dependent phosphatases"/>
    <property type="match status" value="1"/>
</dbReference>
<dbReference type="RefSeq" id="WP_314513444.1">
    <property type="nucleotide sequence ID" value="NZ_JASJOU010000007.1"/>
</dbReference>
<reference evidence="2" key="1">
    <citation type="submission" date="2023-05" db="EMBL/GenBank/DDBJ databases">
        <authorList>
            <person name="Zhang X."/>
        </authorList>
    </citation>
    <scope>NUCLEOTIDE SEQUENCE</scope>
    <source>
        <strain evidence="2">BD1B2-1</strain>
    </source>
</reference>
<dbReference type="InterPro" id="IPR004843">
    <property type="entry name" value="Calcineurin-like_PHP"/>
</dbReference>
<comment type="caution">
    <text evidence="2">The sequence shown here is derived from an EMBL/GenBank/DDBJ whole genome shotgun (WGS) entry which is preliminary data.</text>
</comment>
<organism evidence="2 3">
    <name type="scientific">Xanthocytophaga agilis</name>
    <dbReference type="NCBI Taxonomy" id="3048010"/>
    <lineage>
        <taxon>Bacteria</taxon>
        <taxon>Pseudomonadati</taxon>
        <taxon>Bacteroidota</taxon>
        <taxon>Cytophagia</taxon>
        <taxon>Cytophagales</taxon>
        <taxon>Rhodocytophagaceae</taxon>
        <taxon>Xanthocytophaga</taxon>
    </lineage>
</organism>
<dbReference type="InterPro" id="IPR050126">
    <property type="entry name" value="Ap4A_hydrolase"/>
</dbReference>
<dbReference type="GO" id="GO:0016791">
    <property type="term" value="F:phosphatase activity"/>
    <property type="evidence" value="ECO:0007669"/>
    <property type="project" value="TreeGrafter"/>
</dbReference>
<dbReference type="PANTHER" id="PTHR42850:SF4">
    <property type="entry name" value="ZINC-DEPENDENT ENDOPOLYPHOSPHATASE"/>
    <property type="match status" value="1"/>
</dbReference>
<sequence length="345" mass="40092">MKQHLIIGDIHGCYEELLQLIKIAGITDEDQIVAVGDIIDRGPDSVKVYDFFRNRPNSKVVMGNHERKHLNKVLHYGQEIVKLQFGDRYQEFLDWAEQLDYYYEIPEAIVVHGGFENGIPLEEQKQEVLCASTAGEKHLTKCYGTEQYWPEFYTGSKPIIFGHHVVGEEAHIWPTNVYGIDTGACHGMRLTGILLPEFKIYSVPASRDYWDVERYKWQLPVLQHKTWSGFTFRKIEEELEPFRNSPREDVTDFVQKMDKWIASLLVKTPEMLNSIQQKAVALEHEHRENVNRITHQLFYSSLIFSARKGSLNDQTLQQTLTTPEKWIQLANELQIPVPTYESIVN</sequence>
<feature type="domain" description="Calcineurin-like phosphoesterase" evidence="1">
    <location>
        <begin position="5"/>
        <end position="118"/>
    </location>
</feature>
<dbReference type="PANTHER" id="PTHR42850">
    <property type="entry name" value="METALLOPHOSPHOESTERASE"/>
    <property type="match status" value="1"/>
</dbReference>